<keyword evidence="1" id="KW-1133">Transmembrane helix</keyword>
<keyword evidence="2" id="KW-0732">Signal</keyword>
<dbReference type="Proteomes" id="UP000494206">
    <property type="component" value="Unassembled WGS sequence"/>
</dbReference>
<proteinExistence type="predicted"/>
<organism evidence="3 4">
    <name type="scientific">Caenorhabditis bovis</name>
    <dbReference type="NCBI Taxonomy" id="2654633"/>
    <lineage>
        <taxon>Eukaryota</taxon>
        <taxon>Metazoa</taxon>
        <taxon>Ecdysozoa</taxon>
        <taxon>Nematoda</taxon>
        <taxon>Chromadorea</taxon>
        <taxon>Rhabditida</taxon>
        <taxon>Rhabditina</taxon>
        <taxon>Rhabditomorpha</taxon>
        <taxon>Rhabditoidea</taxon>
        <taxon>Rhabditidae</taxon>
        <taxon>Peloderinae</taxon>
        <taxon>Caenorhabditis</taxon>
    </lineage>
</organism>
<feature type="transmembrane region" description="Helical" evidence="1">
    <location>
        <begin position="362"/>
        <end position="384"/>
    </location>
</feature>
<dbReference type="AlphaFoldDB" id="A0A8S1EX03"/>
<name>A0A8S1EX03_9PELO</name>
<sequence length="386" mass="45026">MRYLFIAFLSFSAVFANDEPEQCPLGFTYYPKAPLKCMGVFEQVVTDNRYAETICWRNEQSQLARTENLESRKAIVELFNSKCLEPICRRACVVDELLPPIAGFEQIPYYVERLNRFPNGFEPVRMSLTEPVQHGDTLHILMRVYPGSIEQFELADGLLIRKRDSLKMTRIQQPIHLIFYYKYPEEPKKEPRTKLIIKHGTFEASLEDKITVPWKKSMNGSQLFDNLNVNIEGKLEMSIHLGEKEITVNIPNVLEKEYKYNYEFRATRFYFIRHVQQNEIMDIYFTRGNCKKAVKGIEPVVNCNWMPAPVSIPVLRCSFKKLVMCARRSSEEIKADSDKFAYEKEEGMWDIIEVHSRTLTPIFLGVATVVMVSNIGTLVFFFFVKR</sequence>
<accession>A0A8S1EX03</accession>
<keyword evidence="4" id="KW-1185">Reference proteome</keyword>
<evidence type="ECO:0000313" key="4">
    <source>
        <dbReference type="Proteomes" id="UP000494206"/>
    </source>
</evidence>
<keyword evidence="1" id="KW-0472">Membrane</keyword>
<comment type="caution">
    <text evidence="3">The sequence shown here is derived from an EMBL/GenBank/DDBJ whole genome shotgun (WGS) entry which is preliminary data.</text>
</comment>
<dbReference type="EMBL" id="CADEPM010000005">
    <property type="protein sequence ID" value="CAB3406252.1"/>
    <property type="molecule type" value="Genomic_DNA"/>
</dbReference>
<gene>
    <name evidence="3" type="ORF">CBOVIS_LOCUS8349</name>
</gene>
<dbReference type="OrthoDB" id="10514963at2759"/>
<feature type="signal peptide" evidence="2">
    <location>
        <begin position="1"/>
        <end position="16"/>
    </location>
</feature>
<protein>
    <recommendedName>
        <fullName evidence="5">ZP domain-containing protein</fullName>
    </recommendedName>
</protein>
<evidence type="ECO:0000256" key="2">
    <source>
        <dbReference type="SAM" id="SignalP"/>
    </source>
</evidence>
<evidence type="ECO:0000256" key="1">
    <source>
        <dbReference type="SAM" id="Phobius"/>
    </source>
</evidence>
<keyword evidence="1" id="KW-0812">Transmembrane</keyword>
<reference evidence="3 4" key="1">
    <citation type="submission" date="2020-04" db="EMBL/GenBank/DDBJ databases">
        <authorList>
            <person name="Laetsch R D."/>
            <person name="Stevens L."/>
            <person name="Kumar S."/>
            <person name="Blaxter L. M."/>
        </authorList>
    </citation>
    <scope>NUCLEOTIDE SEQUENCE [LARGE SCALE GENOMIC DNA]</scope>
</reference>
<evidence type="ECO:0008006" key="5">
    <source>
        <dbReference type="Google" id="ProtNLM"/>
    </source>
</evidence>
<evidence type="ECO:0000313" key="3">
    <source>
        <dbReference type="EMBL" id="CAB3406252.1"/>
    </source>
</evidence>
<feature type="chain" id="PRO_5035949834" description="ZP domain-containing protein" evidence="2">
    <location>
        <begin position="17"/>
        <end position="386"/>
    </location>
</feature>